<sequence length="252" mass="26702">MSRKLKNSTARKSFAGLAIVAAIGLLVIAAIQMLGDDKKSDGSSTAATETNPMYAELAKTAKRDADDPLALGRADAPVVMVEYSDFQCQFCKVFATKIEPQLIADYVDKGVLRIEWRSMAIFGPESEDAARAAWAAGQQGKFWEYHRALFDNAPEKKNTGVFTRDKLVELAGAAGVPDIAKFRADLESPAATAAVQANVNEGIGIGVNSTPAFLINGRPILGTQPIEQFRAAIEAARATAGQPTGAAGKATE</sequence>
<reference evidence="8 9" key="2">
    <citation type="journal article" date="2016" name="Genome Announc.">
        <title>Draft Genome Sequence of Erythromycin- and Oxytetracycline-Sensitive Nocardia seriolae Strain U-1 (NBRC 110359).</title>
        <authorList>
            <person name="Imajoh M."/>
            <person name="Sukeda M."/>
            <person name="Shimizu M."/>
            <person name="Yamane J."/>
            <person name="Ohnishi K."/>
            <person name="Oshima S."/>
        </authorList>
    </citation>
    <scope>NUCLEOTIDE SEQUENCE [LARGE SCALE GENOMIC DNA]</scope>
    <source>
        <strain evidence="8 9">U-1</strain>
    </source>
</reference>
<name>A0A0B8NAV6_9NOCA</name>
<dbReference type="EMBL" id="BBYQ01000099">
    <property type="protein sequence ID" value="GAP30959.1"/>
    <property type="molecule type" value="Genomic_DNA"/>
</dbReference>
<dbReference type="PROSITE" id="PS51352">
    <property type="entry name" value="THIOREDOXIN_2"/>
    <property type="match status" value="1"/>
</dbReference>
<evidence type="ECO:0000259" key="6">
    <source>
        <dbReference type="PROSITE" id="PS51352"/>
    </source>
</evidence>
<keyword evidence="2" id="KW-0732">Signal</keyword>
<dbReference type="KEGG" id="nsr:NS506_00096"/>
<evidence type="ECO:0000313" key="10">
    <source>
        <dbReference type="Proteomes" id="UP000180166"/>
    </source>
</evidence>
<dbReference type="InterPro" id="IPR012336">
    <property type="entry name" value="Thioredoxin-like_fold"/>
</dbReference>
<proteinExistence type="inferred from homology"/>
<dbReference type="PANTHER" id="PTHR13887">
    <property type="entry name" value="GLUTATHIONE S-TRANSFERASE KAPPA"/>
    <property type="match status" value="1"/>
</dbReference>
<gene>
    <name evidence="7" type="ORF">NS506_00096</name>
    <name evidence="8" type="ORF">NSK11_contig00099-0023</name>
</gene>
<dbReference type="Proteomes" id="UP000037179">
    <property type="component" value="Unassembled WGS sequence"/>
</dbReference>
<protein>
    <submittedName>
        <fullName evidence="7">Disulfide bond formation protein D</fullName>
    </submittedName>
</protein>
<evidence type="ECO:0000256" key="4">
    <source>
        <dbReference type="ARBA" id="ARBA00023157"/>
    </source>
</evidence>
<dbReference type="Pfam" id="PF13462">
    <property type="entry name" value="Thioredoxin_4"/>
    <property type="match status" value="1"/>
</dbReference>
<dbReference type="InterPro" id="IPR013766">
    <property type="entry name" value="Thioredoxin_domain"/>
</dbReference>
<organism evidence="8 9">
    <name type="scientific">Nocardia seriolae</name>
    <dbReference type="NCBI Taxonomy" id="37332"/>
    <lineage>
        <taxon>Bacteria</taxon>
        <taxon>Bacillati</taxon>
        <taxon>Actinomycetota</taxon>
        <taxon>Actinomycetes</taxon>
        <taxon>Mycobacteriales</taxon>
        <taxon>Nocardiaceae</taxon>
        <taxon>Nocardia</taxon>
    </lineage>
</organism>
<keyword evidence="5" id="KW-0676">Redox-active center</keyword>
<evidence type="ECO:0000313" key="9">
    <source>
        <dbReference type="Proteomes" id="UP000037179"/>
    </source>
</evidence>
<keyword evidence="3" id="KW-0560">Oxidoreductase</keyword>
<dbReference type="SUPFAM" id="SSF52833">
    <property type="entry name" value="Thioredoxin-like"/>
    <property type="match status" value="1"/>
</dbReference>
<keyword evidence="9" id="KW-1185">Reference proteome</keyword>
<evidence type="ECO:0000313" key="8">
    <source>
        <dbReference type="EMBL" id="GAP30959.1"/>
    </source>
</evidence>
<reference evidence="9" key="1">
    <citation type="submission" date="2015-07" db="EMBL/GenBank/DDBJ databases">
        <title>Nocardia seriolae U-1 whole genome shotgun sequence.</title>
        <authorList>
            <person name="Imajoh M."/>
            <person name="Fukumoto Y."/>
            <person name="Sukeda M."/>
            <person name="Yamane J."/>
            <person name="Yamasaki K."/>
            <person name="Shimizu M."/>
            <person name="Ohnishi K."/>
            <person name="Oshima S."/>
        </authorList>
    </citation>
    <scope>NUCLEOTIDE SEQUENCE [LARGE SCALE GENOMIC DNA]</scope>
    <source>
        <strain evidence="9">U-1</strain>
    </source>
</reference>
<dbReference type="Gene3D" id="3.40.30.10">
    <property type="entry name" value="Glutaredoxin"/>
    <property type="match status" value="1"/>
</dbReference>
<dbReference type="AlphaFoldDB" id="A0A0B8NAV6"/>
<reference evidence="7 10" key="3">
    <citation type="submission" date="2016-10" db="EMBL/GenBank/DDBJ databases">
        <title>Genome sequence of Nocardia seriolae strain EM150506, isolated from Anguila japonica.</title>
        <authorList>
            <person name="Han H.-J."/>
        </authorList>
    </citation>
    <scope>NUCLEOTIDE SEQUENCE [LARGE SCALE GENOMIC DNA]</scope>
    <source>
        <strain evidence="7 10">EM150506</strain>
    </source>
</reference>
<evidence type="ECO:0000256" key="2">
    <source>
        <dbReference type="ARBA" id="ARBA00022729"/>
    </source>
</evidence>
<dbReference type="OrthoDB" id="117402at2"/>
<dbReference type="EMBL" id="CP017839">
    <property type="protein sequence ID" value="APA94183.1"/>
    <property type="molecule type" value="Genomic_DNA"/>
</dbReference>
<dbReference type="Proteomes" id="UP000180166">
    <property type="component" value="Chromosome"/>
</dbReference>
<dbReference type="GO" id="GO:0016491">
    <property type="term" value="F:oxidoreductase activity"/>
    <property type="evidence" value="ECO:0007669"/>
    <property type="project" value="UniProtKB-KW"/>
</dbReference>
<comment type="similarity">
    <text evidence="1">Belongs to the thioredoxin family. DsbA subfamily.</text>
</comment>
<evidence type="ECO:0000313" key="7">
    <source>
        <dbReference type="EMBL" id="APA94183.1"/>
    </source>
</evidence>
<feature type="domain" description="Thioredoxin" evidence="6">
    <location>
        <begin position="33"/>
        <end position="238"/>
    </location>
</feature>
<evidence type="ECO:0000256" key="1">
    <source>
        <dbReference type="ARBA" id="ARBA00005791"/>
    </source>
</evidence>
<dbReference type="RefSeq" id="WP_033089552.1">
    <property type="nucleotide sequence ID" value="NZ_AP017900.1"/>
</dbReference>
<dbReference type="PANTHER" id="PTHR13887:SF14">
    <property type="entry name" value="DISULFIDE BOND FORMATION PROTEIN D"/>
    <property type="match status" value="1"/>
</dbReference>
<evidence type="ECO:0000256" key="3">
    <source>
        <dbReference type="ARBA" id="ARBA00023002"/>
    </source>
</evidence>
<dbReference type="InterPro" id="IPR036249">
    <property type="entry name" value="Thioredoxin-like_sf"/>
</dbReference>
<dbReference type="GeneID" id="93372030"/>
<accession>A0A0B8NAV6</accession>
<evidence type="ECO:0000256" key="5">
    <source>
        <dbReference type="ARBA" id="ARBA00023284"/>
    </source>
</evidence>
<keyword evidence="4" id="KW-1015">Disulfide bond</keyword>